<dbReference type="Proteomes" id="UP000345637">
    <property type="component" value="Unassembled WGS sequence"/>
</dbReference>
<keyword evidence="1" id="KW-1133">Transmembrane helix</keyword>
<dbReference type="GO" id="GO:0090589">
    <property type="term" value="F:protein-phosphocysteine-trehalose phosphotransferase system transporter activity"/>
    <property type="evidence" value="ECO:0007669"/>
    <property type="project" value="TreeGrafter"/>
</dbReference>
<dbReference type="PANTHER" id="PTHR30175:SF1">
    <property type="entry name" value="PTS SYSTEM ARBUTIN-, CELLOBIOSE-, AND SALICIN-SPECIFIC EIIBC COMPONENT-RELATED"/>
    <property type="match status" value="1"/>
</dbReference>
<proteinExistence type="predicted"/>
<keyword evidence="1" id="KW-0812">Transmembrane</keyword>
<dbReference type="GO" id="GO:0009401">
    <property type="term" value="P:phosphoenolpyruvate-dependent sugar phosphotransferase system"/>
    <property type="evidence" value="ECO:0007669"/>
    <property type="project" value="TreeGrafter"/>
</dbReference>
<accession>A0A485AC23</accession>
<dbReference type="InterPro" id="IPR050558">
    <property type="entry name" value="PTS_Sugar-Specific_Components"/>
</dbReference>
<dbReference type="AlphaFoldDB" id="A0A485AC23"/>
<evidence type="ECO:0000313" key="2">
    <source>
        <dbReference type="EMBL" id="VFS59027.1"/>
    </source>
</evidence>
<dbReference type="GO" id="GO:0015771">
    <property type="term" value="P:trehalose transport"/>
    <property type="evidence" value="ECO:0007669"/>
    <property type="project" value="TreeGrafter"/>
</dbReference>
<gene>
    <name evidence="2" type="primary">bglF_3</name>
    <name evidence="2" type="ORF">NCTC12998_00923</name>
</gene>
<protein>
    <submittedName>
        <fullName evidence="2">EIIBCA-Bgl</fullName>
    </submittedName>
</protein>
<keyword evidence="1" id="KW-0472">Membrane</keyword>
<evidence type="ECO:0000256" key="1">
    <source>
        <dbReference type="SAM" id="Phobius"/>
    </source>
</evidence>
<organism evidence="2 3">
    <name type="scientific">Raoultella planticola</name>
    <name type="common">Klebsiella planticola</name>
    <dbReference type="NCBI Taxonomy" id="575"/>
    <lineage>
        <taxon>Bacteria</taxon>
        <taxon>Pseudomonadati</taxon>
        <taxon>Pseudomonadota</taxon>
        <taxon>Gammaproteobacteria</taxon>
        <taxon>Enterobacterales</taxon>
        <taxon>Enterobacteriaceae</taxon>
        <taxon>Klebsiella/Raoultella group</taxon>
        <taxon>Raoultella</taxon>
    </lineage>
</organism>
<dbReference type="PANTHER" id="PTHR30175">
    <property type="entry name" value="PHOSPHOTRANSFERASE SYSTEM TRANSPORT PROTEIN"/>
    <property type="match status" value="1"/>
</dbReference>
<sequence length="196" mass="20453">MINNLTVLGQDSMLPMLLPAVMGPGRGGAGNIPAHPRCAAKSAGRLCGIPPGIFGITEPAIYGLTLPLRRPFIFGCVAGAIGGAIVGLSDSHVYSFGFANIFTLAQMIPPHGIDDTVWGGAIGIVAALVISCALTFIAGLPVSRTEAADVPLAPVSENDILARCPVPYWRWIRSPIAPSPAVCWEKAWRSFPPSAK</sequence>
<feature type="transmembrane region" description="Helical" evidence="1">
    <location>
        <begin position="117"/>
        <end position="140"/>
    </location>
</feature>
<evidence type="ECO:0000313" key="3">
    <source>
        <dbReference type="Proteomes" id="UP000345637"/>
    </source>
</evidence>
<dbReference type="GO" id="GO:0005886">
    <property type="term" value="C:plasma membrane"/>
    <property type="evidence" value="ECO:0007669"/>
    <property type="project" value="TreeGrafter"/>
</dbReference>
<name>A0A485AC23_RAOPL</name>
<dbReference type="EMBL" id="CAADJE010000013">
    <property type="protein sequence ID" value="VFS59027.1"/>
    <property type="molecule type" value="Genomic_DNA"/>
</dbReference>
<feature type="transmembrane region" description="Helical" evidence="1">
    <location>
        <begin position="72"/>
        <end position="97"/>
    </location>
</feature>
<reference evidence="2 3" key="1">
    <citation type="submission" date="2019-03" db="EMBL/GenBank/DDBJ databases">
        <authorList>
            <consortium name="Pathogen Informatics"/>
        </authorList>
    </citation>
    <scope>NUCLEOTIDE SEQUENCE [LARGE SCALE GENOMIC DNA]</scope>
    <source>
        <strain evidence="2 3">NCTC12998</strain>
    </source>
</reference>